<name>A0ABS4U3K5_9PSEU</name>
<organism evidence="4 5">
    <name type="scientific">Kibdelosporangium banguiense</name>
    <dbReference type="NCBI Taxonomy" id="1365924"/>
    <lineage>
        <taxon>Bacteria</taxon>
        <taxon>Bacillati</taxon>
        <taxon>Actinomycetota</taxon>
        <taxon>Actinomycetes</taxon>
        <taxon>Pseudonocardiales</taxon>
        <taxon>Pseudonocardiaceae</taxon>
        <taxon>Kibdelosporangium</taxon>
    </lineage>
</organism>
<protein>
    <submittedName>
        <fullName evidence="4">Uncharacterized protein</fullName>
    </submittedName>
</protein>
<evidence type="ECO:0000256" key="2">
    <source>
        <dbReference type="SAM" id="Phobius"/>
    </source>
</evidence>
<evidence type="ECO:0000256" key="1">
    <source>
        <dbReference type="SAM" id="MobiDB-lite"/>
    </source>
</evidence>
<evidence type="ECO:0000256" key="3">
    <source>
        <dbReference type="SAM" id="SignalP"/>
    </source>
</evidence>
<keyword evidence="2" id="KW-1133">Transmembrane helix</keyword>
<keyword evidence="2" id="KW-0472">Membrane</keyword>
<feature type="transmembrane region" description="Helical" evidence="2">
    <location>
        <begin position="71"/>
        <end position="90"/>
    </location>
</feature>
<dbReference type="Proteomes" id="UP001519332">
    <property type="component" value="Unassembled WGS sequence"/>
</dbReference>
<sequence>MSIRAFVMLLGVLVALAGVLFLATPVTADATGRLSGTDVAVDCGAVFTPASDGQATIYRTDCSDALTSRGWVGWPLLAVGLVVAIGAAVVRGKKRSGGVGESAVGGGEVGEPLPPHPAG</sequence>
<feature type="compositionally biased region" description="Gly residues" evidence="1">
    <location>
        <begin position="97"/>
        <end position="109"/>
    </location>
</feature>
<reference evidence="4 5" key="1">
    <citation type="submission" date="2021-03" db="EMBL/GenBank/DDBJ databases">
        <title>Sequencing the genomes of 1000 actinobacteria strains.</title>
        <authorList>
            <person name="Klenk H.-P."/>
        </authorList>
    </citation>
    <scope>NUCLEOTIDE SEQUENCE [LARGE SCALE GENOMIC DNA]</scope>
    <source>
        <strain evidence="4 5">DSM 46670</strain>
    </source>
</reference>
<gene>
    <name evidence="4" type="ORF">JOF56_011628</name>
</gene>
<keyword evidence="3" id="KW-0732">Signal</keyword>
<evidence type="ECO:0000313" key="4">
    <source>
        <dbReference type="EMBL" id="MBP2331243.1"/>
    </source>
</evidence>
<comment type="caution">
    <text evidence="4">The sequence shown here is derived from an EMBL/GenBank/DDBJ whole genome shotgun (WGS) entry which is preliminary data.</text>
</comment>
<proteinExistence type="predicted"/>
<feature type="region of interest" description="Disordered" evidence="1">
    <location>
        <begin position="92"/>
        <end position="119"/>
    </location>
</feature>
<accession>A0ABS4U3K5</accession>
<feature type="chain" id="PRO_5046582685" evidence="3">
    <location>
        <begin position="29"/>
        <end position="119"/>
    </location>
</feature>
<keyword evidence="5" id="KW-1185">Reference proteome</keyword>
<dbReference type="RefSeq" id="WP_209647859.1">
    <property type="nucleotide sequence ID" value="NZ_JAGINW010000001.1"/>
</dbReference>
<feature type="signal peptide" evidence="3">
    <location>
        <begin position="1"/>
        <end position="28"/>
    </location>
</feature>
<keyword evidence="2" id="KW-0812">Transmembrane</keyword>
<evidence type="ECO:0000313" key="5">
    <source>
        <dbReference type="Proteomes" id="UP001519332"/>
    </source>
</evidence>
<dbReference type="EMBL" id="JAGINW010000001">
    <property type="protein sequence ID" value="MBP2331243.1"/>
    <property type="molecule type" value="Genomic_DNA"/>
</dbReference>